<dbReference type="Proteomes" id="UP000798808">
    <property type="component" value="Unassembled WGS sequence"/>
</dbReference>
<sequence>MKVFKFGGASVKNADAIRNMCNIISNHSGEKLVVVISAMGKTTNALEAVIAAKLNNRDTEEEIGTIYNYHHTICSELFDENDSIFTTVSEIFDDLRHELVQNYEYNQLYDQIVSKGELISTRIIAAYLNKKNCNAEWLDAREYIRTDNNFREGRIDWRLTEELIRHDIAQKAEDNILITQGFIGRSENNFTTTLGREGSDFTAAIFASCLTAESVTVWKDVPGILNADPKVIPDAILFDELPYKEAAEMTYYGASVIHPKTIKPLANKGIPLYVRSFDHPDEPGTIIHDCKLKVLPPTIIIKNDQCLVSFKVIDYTFINEENLSLIFKSLSEIDMKINIMQNSAISFSIVVDYEFNKLERLLESLKSHFDIRYNTGLKLITVKNYAQEILNKYRNDQRILLEQISRNNYRALIAP</sequence>
<dbReference type="EMBL" id="SMLW01000350">
    <property type="protein sequence ID" value="MTI24019.1"/>
    <property type="molecule type" value="Genomic_DNA"/>
</dbReference>
<evidence type="ECO:0000256" key="5">
    <source>
        <dbReference type="ARBA" id="ARBA00022777"/>
    </source>
</evidence>
<evidence type="ECO:0000256" key="1">
    <source>
        <dbReference type="ARBA" id="ARBA00004766"/>
    </source>
</evidence>
<comment type="pathway">
    <text evidence="1 9">Amino-acid biosynthesis; L-lysine biosynthesis via DAP pathway; (S)-tetrahydrodipicolinate from L-aspartate: step 1/4.</text>
</comment>
<evidence type="ECO:0000256" key="7">
    <source>
        <dbReference type="ARBA" id="ARBA00047872"/>
    </source>
</evidence>
<dbReference type="Gene3D" id="1.20.120.1320">
    <property type="entry name" value="Aspartokinase, catalytic domain"/>
    <property type="match status" value="1"/>
</dbReference>
<dbReference type="InterPro" id="IPR005260">
    <property type="entry name" value="Asp_kin_monofn"/>
</dbReference>
<dbReference type="InterPro" id="IPR042199">
    <property type="entry name" value="AsparK_Bifunc_asparK/hSer_DH"/>
</dbReference>
<dbReference type="InterPro" id="IPR036393">
    <property type="entry name" value="AceGlu_kinase-like_sf"/>
</dbReference>
<dbReference type="SUPFAM" id="SSF53633">
    <property type="entry name" value="Carbamate kinase-like"/>
    <property type="match status" value="1"/>
</dbReference>
<evidence type="ECO:0000256" key="3">
    <source>
        <dbReference type="ARBA" id="ARBA00022679"/>
    </source>
</evidence>
<keyword evidence="5 8" id="KW-0418">Kinase</keyword>
<dbReference type="GO" id="GO:0004072">
    <property type="term" value="F:aspartate kinase activity"/>
    <property type="evidence" value="ECO:0007669"/>
    <property type="project" value="UniProtKB-EC"/>
</dbReference>
<keyword evidence="9" id="KW-0028">Amino-acid biosynthesis</keyword>
<evidence type="ECO:0000256" key="9">
    <source>
        <dbReference type="RuleBase" id="RU004249"/>
    </source>
</evidence>
<evidence type="ECO:0000256" key="6">
    <source>
        <dbReference type="ARBA" id="ARBA00022840"/>
    </source>
</evidence>
<comment type="similarity">
    <text evidence="2 8">Belongs to the aspartokinase family.</text>
</comment>
<dbReference type="EC" id="2.7.2.4" evidence="8"/>
<keyword evidence="3 8" id="KW-0808">Transferase</keyword>
<dbReference type="PIRSF" id="PIRSF000726">
    <property type="entry name" value="Asp_kin"/>
    <property type="match status" value="1"/>
</dbReference>
<organism evidence="11 12">
    <name type="scientific">Fulvivirga kasyanovii</name>
    <dbReference type="NCBI Taxonomy" id="396812"/>
    <lineage>
        <taxon>Bacteria</taxon>
        <taxon>Pseudomonadati</taxon>
        <taxon>Bacteroidota</taxon>
        <taxon>Cytophagia</taxon>
        <taxon>Cytophagales</taxon>
        <taxon>Fulvivirgaceae</taxon>
        <taxon>Fulvivirga</taxon>
    </lineage>
</organism>
<keyword evidence="12" id="KW-1185">Reference proteome</keyword>
<dbReference type="RefSeq" id="WP_155169543.1">
    <property type="nucleotide sequence ID" value="NZ_BAAAFL010000002.1"/>
</dbReference>
<gene>
    <name evidence="11" type="ORF">E1163_03580</name>
</gene>
<comment type="catalytic activity">
    <reaction evidence="7 8">
        <text>L-aspartate + ATP = 4-phospho-L-aspartate + ADP</text>
        <dbReference type="Rhea" id="RHEA:23776"/>
        <dbReference type="ChEBI" id="CHEBI:29991"/>
        <dbReference type="ChEBI" id="CHEBI:30616"/>
        <dbReference type="ChEBI" id="CHEBI:57535"/>
        <dbReference type="ChEBI" id="CHEBI:456216"/>
        <dbReference type="EC" id="2.7.2.4"/>
    </reaction>
</comment>
<dbReference type="CDD" id="cd04243">
    <property type="entry name" value="AAK_AK-HSDH-like"/>
    <property type="match status" value="1"/>
</dbReference>
<comment type="caution">
    <text evidence="11">The sequence shown here is derived from an EMBL/GenBank/DDBJ whole genome shotgun (WGS) entry which is preliminary data.</text>
</comment>
<proteinExistence type="inferred from homology"/>
<dbReference type="PANTHER" id="PTHR21499:SF59">
    <property type="entry name" value="ASPARTOKINASE"/>
    <property type="match status" value="1"/>
</dbReference>
<name>A0ABW9RKX8_9BACT</name>
<accession>A0ABW9RKX8</accession>
<comment type="pathway">
    <text evidence="9">Amino-acid biosynthesis; L-methionine biosynthesis via de novo pathway; L-homoserine from L-aspartate: step 1/3.</text>
</comment>
<feature type="domain" description="Aspartate/glutamate/uridylate kinase" evidence="10">
    <location>
        <begin position="2"/>
        <end position="276"/>
    </location>
</feature>
<keyword evidence="4" id="KW-0547">Nucleotide-binding</keyword>
<evidence type="ECO:0000256" key="2">
    <source>
        <dbReference type="ARBA" id="ARBA00010122"/>
    </source>
</evidence>
<evidence type="ECO:0000313" key="12">
    <source>
        <dbReference type="Proteomes" id="UP000798808"/>
    </source>
</evidence>
<keyword evidence="6" id="KW-0067">ATP-binding</keyword>
<evidence type="ECO:0000256" key="8">
    <source>
        <dbReference type="RuleBase" id="RU003448"/>
    </source>
</evidence>
<evidence type="ECO:0000259" key="10">
    <source>
        <dbReference type="Pfam" id="PF00696"/>
    </source>
</evidence>
<comment type="pathway">
    <text evidence="9">Amino-acid biosynthesis; L-threonine biosynthesis; L-threonine from L-aspartate: step 1/5.</text>
</comment>
<dbReference type="InterPro" id="IPR001048">
    <property type="entry name" value="Asp/Glu/Uridylate_kinase"/>
</dbReference>
<dbReference type="PANTHER" id="PTHR21499">
    <property type="entry name" value="ASPARTATE KINASE"/>
    <property type="match status" value="1"/>
</dbReference>
<protein>
    <recommendedName>
        <fullName evidence="8">Aspartokinase</fullName>
        <ecNumber evidence="8">2.7.2.4</ecNumber>
    </recommendedName>
</protein>
<dbReference type="NCBIfam" id="TIGR00657">
    <property type="entry name" value="asp_kinases"/>
    <property type="match status" value="1"/>
</dbReference>
<evidence type="ECO:0000256" key="4">
    <source>
        <dbReference type="ARBA" id="ARBA00022741"/>
    </source>
</evidence>
<dbReference type="Gene3D" id="3.40.1160.10">
    <property type="entry name" value="Acetylglutamate kinase-like"/>
    <property type="match status" value="1"/>
</dbReference>
<evidence type="ECO:0000313" key="11">
    <source>
        <dbReference type="EMBL" id="MTI24019.1"/>
    </source>
</evidence>
<dbReference type="Pfam" id="PF00696">
    <property type="entry name" value="AA_kinase"/>
    <property type="match status" value="1"/>
</dbReference>
<dbReference type="InterPro" id="IPR001341">
    <property type="entry name" value="Asp_kinase"/>
</dbReference>
<reference evidence="11 12" key="1">
    <citation type="submission" date="2019-02" db="EMBL/GenBank/DDBJ databases">
        <authorList>
            <person name="Goldberg S.R."/>
            <person name="Haltli B.A."/>
            <person name="Correa H."/>
            <person name="Russell K.G."/>
        </authorList>
    </citation>
    <scope>NUCLEOTIDE SEQUENCE [LARGE SCALE GENOMIC DNA]</scope>
    <source>
        <strain evidence="11 12">JCM 16186</strain>
    </source>
</reference>